<evidence type="ECO:0000256" key="1">
    <source>
        <dbReference type="ARBA" id="ARBA00004651"/>
    </source>
</evidence>
<dbReference type="GO" id="GO:0140359">
    <property type="term" value="F:ABC-type transporter activity"/>
    <property type="evidence" value="ECO:0007669"/>
    <property type="project" value="InterPro"/>
</dbReference>
<evidence type="ECO:0000256" key="3">
    <source>
        <dbReference type="ARBA" id="ARBA00022692"/>
    </source>
</evidence>
<feature type="transmembrane region" description="Helical" evidence="6">
    <location>
        <begin position="119"/>
        <end position="141"/>
    </location>
</feature>
<organism evidence="8">
    <name type="scientific">marine sediment metagenome</name>
    <dbReference type="NCBI Taxonomy" id="412755"/>
    <lineage>
        <taxon>unclassified sequences</taxon>
        <taxon>metagenomes</taxon>
        <taxon>ecological metagenomes</taxon>
    </lineage>
</organism>
<keyword evidence="5 6" id="KW-0472">Membrane</keyword>
<evidence type="ECO:0000259" key="7">
    <source>
        <dbReference type="Pfam" id="PF12698"/>
    </source>
</evidence>
<evidence type="ECO:0000256" key="4">
    <source>
        <dbReference type="ARBA" id="ARBA00022989"/>
    </source>
</evidence>
<evidence type="ECO:0000256" key="5">
    <source>
        <dbReference type="ARBA" id="ARBA00023136"/>
    </source>
</evidence>
<proteinExistence type="predicted"/>
<dbReference type="Pfam" id="PF12698">
    <property type="entry name" value="ABC2_membrane_3"/>
    <property type="match status" value="1"/>
</dbReference>
<feature type="transmembrane region" description="Helical" evidence="6">
    <location>
        <begin position="247"/>
        <end position="268"/>
    </location>
</feature>
<dbReference type="GO" id="GO:0005886">
    <property type="term" value="C:plasma membrane"/>
    <property type="evidence" value="ECO:0007669"/>
    <property type="project" value="UniProtKB-SubCell"/>
</dbReference>
<evidence type="ECO:0000256" key="2">
    <source>
        <dbReference type="ARBA" id="ARBA00022475"/>
    </source>
</evidence>
<feature type="transmembrane region" description="Helical" evidence="6">
    <location>
        <begin position="212"/>
        <end position="235"/>
    </location>
</feature>
<keyword evidence="4 6" id="KW-1133">Transmembrane helix</keyword>
<dbReference type="EMBL" id="BARV01017324">
    <property type="protein sequence ID" value="GAI22026.1"/>
    <property type="molecule type" value="Genomic_DNA"/>
</dbReference>
<comment type="subcellular location">
    <subcellularLocation>
        <location evidence="1">Cell membrane</location>
        <topology evidence="1">Multi-pass membrane protein</topology>
    </subcellularLocation>
</comment>
<feature type="non-terminal residue" evidence="8">
    <location>
        <position position="284"/>
    </location>
</feature>
<dbReference type="AlphaFoldDB" id="X1MVK2"/>
<dbReference type="PANTHER" id="PTHR30294:SF29">
    <property type="entry name" value="MULTIDRUG ABC TRANSPORTER PERMEASE YBHS-RELATED"/>
    <property type="match status" value="1"/>
</dbReference>
<accession>X1MVK2</accession>
<keyword evidence="3 6" id="KW-0812">Transmembrane</keyword>
<dbReference type="InterPro" id="IPR013525">
    <property type="entry name" value="ABC2_TM"/>
</dbReference>
<name>X1MVK2_9ZZZZ</name>
<gene>
    <name evidence="8" type="ORF">S06H3_29556</name>
</gene>
<feature type="transmembrane region" description="Helical" evidence="6">
    <location>
        <begin position="170"/>
        <end position="192"/>
    </location>
</feature>
<evidence type="ECO:0000256" key="6">
    <source>
        <dbReference type="SAM" id="Phobius"/>
    </source>
</evidence>
<feature type="domain" description="ABC-2 type transporter transmembrane" evidence="7">
    <location>
        <begin position="11"/>
        <end position="284"/>
    </location>
</feature>
<sequence length="284" mass="30480">MDESGGFQQYTSQGKITLVRFDTPEDATKALVNNDIKEYFVVPSNYTSTGVINRYTLEKQIAAPPATTTAIKNFLLSNLLGGKIPPETIDRVEAPLNLVTTRLTETGAVAPEQGGLGNLIIPGVFSFLLVLSIIFSSTYLLQGLSEEKENRLIEILLSSVSARQLFTGKVLGIGAAGLAQVVVWVISGPLLLSLASSTFGGFISTIQLPANFLVLAVVYFILGYLLFAVVSAGIGAISSNSREGQQLIGIFTLPLLVPLWFMSLLIAFPNNPIWIVLTIFPLTA</sequence>
<comment type="caution">
    <text evidence="8">The sequence shown here is derived from an EMBL/GenBank/DDBJ whole genome shotgun (WGS) entry which is preliminary data.</text>
</comment>
<reference evidence="8" key="1">
    <citation type="journal article" date="2014" name="Front. Microbiol.">
        <title>High frequency of phylogenetically diverse reductive dehalogenase-homologous genes in deep subseafloor sedimentary metagenomes.</title>
        <authorList>
            <person name="Kawai M."/>
            <person name="Futagami T."/>
            <person name="Toyoda A."/>
            <person name="Takaki Y."/>
            <person name="Nishi S."/>
            <person name="Hori S."/>
            <person name="Arai W."/>
            <person name="Tsubouchi T."/>
            <person name="Morono Y."/>
            <person name="Uchiyama I."/>
            <person name="Ito T."/>
            <person name="Fujiyama A."/>
            <person name="Inagaki F."/>
            <person name="Takami H."/>
        </authorList>
    </citation>
    <scope>NUCLEOTIDE SEQUENCE</scope>
    <source>
        <strain evidence="8">Expedition CK06-06</strain>
    </source>
</reference>
<dbReference type="InterPro" id="IPR051449">
    <property type="entry name" value="ABC-2_transporter_component"/>
</dbReference>
<protein>
    <recommendedName>
        <fullName evidence="7">ABC-2 type transporter transmembrane domain-containing protein</fullName>
    </recommendedName>
</protein>
<dbReference type="PANTHER" id="PTHR30294">
    <property type="entry name" value="MEMBRANE COMPONENT OF ABC TRANSPORTER YHHJ-RELATED"/>
    <property type="match status" value="1"/>
</dbReference>
<keyword evidence="2" id="KW-1003">Cell membrane</keyword>
<evidence type="ECO:0000313" key="8">
    <source>
        <dbReference type="EMBL" id="GAI22026.1"/>
    </source>
</evidence>